<dbReference type="SUPFAM" id="SSF50956">
    <property type="entry name" value="Thermostable phytase (3-phytase)"/>
    <property type="match status" value="1"/>
</dbReference>
<accession>A0A916UPL7</accession>
<protein>
    <recommendedName>
        <fullName evidence="1">Autotransporter domain-containing protein</fullName>
    </recommendedName>
</protein>
<dbReference type="SMART" id="SM00869">
    <property type="entry name" value="Autotransporter"/>
    <property type="match status" value="1"/>
</dbReference>
<reference evidence="2" key="2">
    <citation type="submission" date="2020-09" db="EMBL/GenBank/DDBJ databases">
        <authorList>
            <person name="Sun Q."/>
            <person name="Zhou Y."/>
        </authorList>
    </citation>
    <scope>NUCLEOTIDE SEQUENCE</scope>
    <source>
        <strain evidence="2">CGMCC 1.12919</strain>
    </source>
</reference>
<keyword evidence="3" id="KW-1185">Reference proteome</keyword>
<dbReference type="SUPFAM" id="SSF75011">
    <property type="entry name" value="3-carboxy-cis,cis-mucoante lactonizing enzyme"/>
    <property type="match status" value="1"/>
</dbReference>
<evidence type="ECO:0000259" key="1">
    <source>
        <dbReference type="PROSITE" id="PS51208"/>
    </source>
</evidence>
<dbReference type="PANTHER" id="PTHR37957:SF1">
    <property type="entry name" value="PHYTASE-LIKE DOMAIN-CONTAINING PROTEIN"/>
    <property type="match status" value="1"/>
</dbReference>
<gene>
    <name evidence="2" type="ORF">GCM10010994_43560</name>
</gene>
<evidence type="ECO:0000313" key="3">
    <source>
        <dbReference type="Proteomes" id="UP000637002"/>
    </source>
</evidence>
<dbReference type="InterPro" id="IPR005546">
    <property type="entry name" value="Autotransporte_beta"/>
</dbReference>
<organism evidence="2 3">
    <name type="scientific">Chelatococcus reniformis</name>
    <dbReference type="NCBI Taxonomy" id="1494448"/>
    <lineage>
        <taxon>Bacteria</taxon>
        <taxon>Pseudomonadati</taxon>
        <taxon>Pseudomonadota</taxon>
        <taxon>Alphaproteobacteria</taxon>
        <taxon>Hyphomicrobiales</taxon>
        <taxon>Chelatococcaceae</taxon>
        <taxon>Chelatococcus</taxon>
    </lineage>
</organism>
<comment type="caution">
    <text evidence="2">The sequence shown here is derived from an EMBL/GenBank/DDBJ whole genome shotgun (WGS) entry which is preliminary data.</text>
</comment>
<feature type="domain" description="Autotransporter" evidence="1">
    <location>
        <begin position="541"/>
        <end position="826"/>
    </location>
</feature>
<sequence length="826" mass="85691">MSSLAICGAARAQTYTTPHVAITDLPASISVGGITFTNQGLVGAGRFPATARDFLGDTLGSFSGLAVDPYSWRMTPGGAYTATLLALPDRGRNDPAANPPIYSDYAARLFKFQMAFSPYAGANLPAATSSQSQVQLTANGGVVLLDNQGRPFTGADPGGGTTLLYGRPAPSPAPGSLGGGRIAVDAEAVAFKTDRSFYVSDEYGPSIFYFDANGNLKGSIPVPEALIPRTNGTVNFNSINAPTTGRRNNQGLEAIALSPDGNKLITILQSGAMQDLTDAQQQTRLNTRILVYDVSKTATPTAPVESYVLQLPTFTLSGNGSAANRTAAQSEMVALNDRQFLVLARDGTGQGVAPGTPIMTKSVYLVDVSQASNIAGTAAETSPSGQIATGGKLSPTITPARSVELVNMVNSTQLARFGLSLNNGAPGQGAQSNLTISEKWEGMALVPTLVESRPNDFFLFVSNDNDFATTDGSMQGQPYNSGQNNDNMVLVYKLTLPTAVDPLFLKSMRETAPLILGRVSAGALGLGQGAAAAVGDQLRAIRRAESAAWASQGLSAWVGGRAEFGAGLIQPESMGADRTLFGGTVGFDYGWNEFRAGVAATVQGGQLGDGARGQYDISASIAPSLYAGYFGDPFYIYASASAAPNVSFSDIRRLGAYDLVGVGRTRVDAYAIDAEAGFKLKMGALRLTPFLGLTYAAANIRGFTEVGAAGGNVVYPNQRVNATTVRFGGELATTFHGLIPSLRVAYNYLVDGDTKLASVRLAGVLSPMATQAVAIPAFDTSSVSVGLGLQGDIAPNVGWRVGYDANIATTGGNVAHAVTAGLRIGF</sequence>
<dbReference type="Pfam" id="PF03797">
    <property type="entry name" value="Autotransporter"/>
    <property type="match status" value="1"/>
</dbReference>
<evidence type="ECO:0000313" key="2">
    <source>
        <dbReference type="EMBL" id="GGC80835.1"/>
    </source>
</evidence>
<dbReference type="PANTHER" id="PTHR37957">
    <property type="entry name" value="BLR7070 PROTEIN"/>
    <property type="match status" value="1"/>
</dbReference>
<dbReference type="Pfam" id="PF13449">
    <property type="entry name" value="Phytase-like"/>
    <property type="match status" value="1"/>
</dbReference>
<reference evidence="2" key="1">
    <citation type="journal article" date="2014" name="Int. J. Syst. Evol. Microbiol.">
        <title>Complete genome sequence of Corynebacterium casei LMG S-19264T (=DSM 44701T), isolated from a smear-ripened cheese.</title>
        <authorList>
            <consortium name="US DOE Joint Genome Institute (JGI-PGF)"/>
            <person name="Walter F."/>
            <person name="Albersmeier A."/>
            <person name="Kalinowski J."/>
            <person name="Ruckert C."/>
        </authorList>
    </citation>
    <scope>NUCLEOTIDE SEQUENCE</scope>
    <source>
        <strain evidence="2">CGMCC 1.12919</strain>
    </source>
</reference>
<dbReference type="RefSeq" id="WP_210324555.1">
    <property type="nucleotide sequence ID" value="NZ_BMGG01000008.1"/>
</dbReference>
<dbReference type="Proteomes" id="UP000637002">
    <property type="component" value="Unassembled WGS sequence"/>
</dbReference>
<dbReference type="InterPro" id="IPR027372">
    <property type="entry name" value="Phytase-like_dom"/>
</dbReference>
<proteinExistence type="predicted"/>
<dbReference type="AlphaFoldDB" id="A0A916UPL7"/>
<name>A0A916UPL7_9HYPH</name>
<dbReference type="SUPFAM" id="SSF103515">
    <property type="entry name" value="Autotransporter"/>
    <property type="match status" value="1"/>
</dbReference>
<dbReference type="InterPro" id="IPR036709">
    <property type="entry name" value="Autotransporte_beta_dom_sf"/>
</dbReference>
<dbReference type="PROSITE" id="PS51208">
    <property type="entry name" value="AUTOTRANSPORTER"/>
    <property type="match status" value="1"/>
</dbReference>
<dbReference type="Gene3D" id="2.40.128.130">
    <property type="entry name" value="Autotransporter beta-domain"/>
    <property type="match status" value="1"/>
</dbReference>
<dbReference type="EMBL" id="BMGG01000008">
    <property type="protein sequence ID" value="GGC80835.1"/>
    <property type="molecule type" value="Genomic_DNA"/>
</dbReference>